<evidence type="ECO:0000256" key="2">
    <source>
        <dbReference type="ARBA" id="ARBA00023125"/>
    </source>
</evidence>
<evidence type="ECO:0000256" key="4">
    <source>
        <dbReference type="ARBA" id="ARBA00023242"/>
    </source>
</evidence>
<comment type="subcellular location">
    <subcellularLocation>
        <location evidence="1 5 6">Nucleus</location>
    </subcellularLocation>
</comment>
<dbReference type="InterPro" id="IPR001356">
    <property type="entry name" value="HD"/>
</dbReference>
<dbReference type="GO" id="GO:0000981">
    <property type="term" value="F:DNA-binding transcription factor activity, RNA polymerase II-specific"/>
    <property type="evidence" value="ECO:0007669"/>
    <property type="project" value="TreeGrafter"/>
</dbReference>
<feature type="DNA-binding region" description="Homeobox" evidence="5">
    <location>
        <begin position="261"/>
        <end position="320"/>
    </location>
</feature>
<keyword evidence="10" id="KW-1185">Reference proteome</keyword>
<feature type="domain" description="Homeobox" evidence="8">
    <location>
        <begin position="259"/>
        <end position="319"/>
    </location>
</feature>
<dbReference type="Proteomes" id="UP000631114">
    <property type="component" value="Unassembled WGS sequence"/>
</dbReference>
<evidence type="ECO:0000256" key="7">
    <source>
        <dbReference type="SAM" id="MobiDB-lite"/>
    </source>
</evidence>
<dbReference type="EMBL" id="JADFTS010000003">
    <property type="protein sequence ID" value="KAF9612529.1"/>
    <property type="molecule type" value="Genomic_DNA"/>
</dbReference>
<feature type="compositionally biased region" description="Acidic residues" evidence="7">
    <location>
        <begin position="152"/>
        <end position="161"/>
    </location>
</feature>
<organism evidence="9 10">
    <name type="scientific">Coptis chinensis</name>
    <dbReference type="NCBI Taxonomy" id="261450"/>
    <lineage>
        <taxon>Eukaryota</taxon>
        <taxon>Viridiplantae</taxon>
        <taxon>Streptophyta</taxon>
        <taxon>Embryophyta</taxon>
        <taxon>Tracheophyta</taxon>
        <taxon>Spermatophyta</taxon>
        <taxon>Magnoliopsida</taxon>
        <taxon>Ranunculales</taxon>
        <taxon>Ranunculaceae</taxon>
        <taxon>Coptidoideae</taxon>
        <taxon>Coptis</taxon>
    </lineage>
</organism>
<dbReference type="AlphaFoldDB" id="A0A835I8Y6"/>
<feature type="compositionally biased region" description="Low complexity" evidence="7">
    <location>
        <begin position="51"/>
        <end position="74"/>
    </location>
</feature>
<feature type="compositionally biased region" description="Polar residues" evidence="7">
    <location>
        <begin position="326"/>
        <end position="336"/>
    </location>
</feature>
<dbReference type="OrthoDB" id="514822at2759"/>
<dbReference type="PROSITE" id="PS50071">
    <property type="entry name" value="HOMEOBOX_2"/>
    <property type="match status" value="1"/>
</dbReference>
<feature type="region of interest" description="Disordered" evidence="7">
    <location>
        <begin position="134"/>
        <end position="163"/>
    </location>
</feature>
<keyword evidence="2 5" id="KW-0238">DNA-binding</keyword>
<feature type="region of interest" description="Disordered" evidence="7">
    <location>
        <begin position="317"/>
        <end position="336"/>
    </location>
</feature>
<keyword evidence="3 5" id="KW-0371">Homeobox</keyword>
<dbReference type="SMART" id="SM00389">
    <property type="entry name" value="HOX"/>
    <property type="match status" value="1"/>
</dbReference>
<accession>A0A835I8Y6</accession>
<dbReference type="GO" id="GO:0003677">
    <property type="term" value="F:DNA binding"/>
    <property type="evidence" value="ECO:0007669"/>
    <property type="project" value="UniProtKB-UniRule"/>
</dbReference>
<dbReference type="GO" id="GO:0005634">
    <property type="term" value="C:nucleus"/>
    <property type="evidence" value="ECO:0007669"/>
    <property type="project" value="UniProtKB-SubCell"/>
</dbReference>
<keyword evidence="4 5" id="KW-0539">Nucleus</keyword>
<dbReference type="CDD" id="cd00086">
    <property type="entry name" value="homeodomain"/>
    <property type="match status" value="1"/>
</dbReference>
<dbReference type="SUPFAM" id="SSF46689">
    <property type="entry name" value="Homeodomain-like"/>
    <property type="match status" value="1"/>
</dbReference>
<dbReference type="InterPro" id="IPR009057">
    <property type="entry name" value="Homeodomain-like_sf"/>
</dbReference>
<dbReference type="Pfam" id="PF00046">
    <property type="entry name" value="Homeodomain"/>
    <property type="match status" value="1"/>
</dbReference>
<evidence type="ECO:0000259" key="8">
    <source>
        <dbReference type="PROSITE" id="PS50071"/>
    </source>
</evidence>
<comment type="caution">
    <text evidence="9">The sequence shown here is derived from an EMBL/GenBank/DDBJ whole genome shotgun (WGS) entry which is preliminary data.</text>
</comment>
<reference evidence="9 10" key="1">
    <citation type="submission" date="2020-10" db="EMBL/GenBank/DDBJ databases">
        <title>The Coptis chinensis genome and diversification of protoberbering-type alkaloids.</title>
        <authorList>
            <person name="Wang B."/>
            <person name="Shu S."/>
            <person name="Song C."/>
            <person name="Liu Y."/>
        </authorList>
    </citation>
    <scope>NUCLEOTIDE SEQUENCE [LARGE SCALE GENOMIC DNA]</scope>
    <source>
        <strain evidence="9">HL-2020</strain>
        <tissue evidence="9">Leaf</tissue>
    </source>
</reference>
<name>A0A835I8Y6_9MAGN</name>
<proteinExistence type="predicted"/>
<dbReference type="Gene3D" id="1.10.10.60">
    <property type="entry name" value="Homeodomain-like"/>
    <property type="match status" value="1"/>
</dbReference>
<sequence length="336" mass="38087">MFHPQPASSFFMAGVTSISRAFLSLQCEIIGYSSAITPSLIFPPRVTLSTTTVSASSRRRNNNNTPPITCTNNNNKKKKKNTRSKVLPENDDDDGFDEDSIEALFSLLEEDLKNDLSSGDEDLTEEDLDKLEKELEGSDDELSGLLNSEKSETDDDEDEERPVELKKWQLRRLASALKIGRRKTSIKSLAAELCLDRAVVLHLLRDPPPNLLLLSAALPHRIVQTTLEPESKPVDPSVEFTKDVLEPQPEVKLSVHMMQSRWSMQKRLKKVQLETLERVYNRTKRPTNAMISSVVHVTNLPRKRVVKWFEDKRAEDGVPHNRLPYQPSTSESMLIN</sequence>
<evidence type="ECO:0000256" key="3">
    <source>
        <dbReference type="ARBA" id="ARBA00023155"/>
    </source>
</evidence>
<gene>
    <name evidence="9" type="ORF">IFM89_000451</name>
</gene>
<dbReference type="PANTHER" id="PTHR15467">
    <property type="entry name" value="ZINC-FINGERS AND HOMEOBOXES RELATED"/>
    <property type="match status" value="1"/>
</dbReference>
<evidence type="ECO:0000313" key="10">
    <source>
        <dbReference type="Proteomes" id="UP000631114"/>
    </source>
</evidence>
<evidence type="ECO:0000256" key="6">
    <source>
        <dbReference type="RuleBase" id="RU000682"/>
    </source>
</evidence>
<feature type="region of interest" description="Disordered" evidence="7">
    <location>
        <begin position="51"/>
        <end position="97"/>
    </location>
</feature>
<evidence type="ECO:0000256" key="5">
    <source>
        <dbReference type="PROSITE-ProRule" id="PRU00108"/>
    </source>
</evidence>
<evidence type="ECO:0000256" key="1">
    <source>
        <dbReference type="ARBA" id="ARBA00004123"/>
    </source>
</evidence>
<protein>
    <recommendedName>
        <fullName evidence="8">Homeobox domain-containing protein</fullName>
    </recommendedName>
</protein>
<dbReference type="PANTHER" id="PTHR15467:SF9">
    <property type="entry name" value="HOMEOBOX DOMAIN-CONTAINING PROTEIN"/>
    <property type="match status" value="1"/>
</dbReference>
<evidence type="ECO:0000313" key="9">
    <source>
        <dbReference type="EMBL" id="KAF9612529.1"/>
    </source>
</evidence>